<dbReference type="AlphaFoldDB" id="A0A8R1HQB8"/>
<keyword evidence="1" id="KW-0472">Membrane</keyword>
<name>A0A8R1HQB8_CAEJA</name>
<dbReference type="PANTHER" id="PTHR22943">
    <property type="entry name" value="7-TRANSMEMBRANE DOMAIN RECEPTOR C.ELEGANS"/>
    <property type="match status" value="1"/>
</dbReference>
<dbReference type="GO" id="GO:0005886">
    <property type="term" value="C:plasma membrane"/>
    <property type="evidence" value="ECO:0007669"/>
    <property type="project" value="TreeGrafter"/>
</dbReference>
<dbReference type="Gene3D" id="1.20.1070.10">
    <property type="entry name" value="Rhodopsin 7-helix transmembrane proteins"/>
    <property type="match status" value="1"/>
</dbReference>
<dbReference type="SUPFAM" id="SSF81321">
    <property type="entry name" value="Family A G protein-coupled receptor-like"/>
    <property type="match status" value="1"/>
</dbReference>
<feature type="transmembrane region" description="Helical" evidence="1">
    <location>
        <begin position="62"/>
        <end position="81"/>
    </location>
</feature>
<keyword evidence="1" id="KW-0812">Transmembrane</keyword>
<reference evidence="2" key="2">
    <citation type="submission" date="2022-06" db="UniProtKB">
        <authorList>
            <consortium name="EnsemblMetazoa"/>
        </authorList>
    </citation>
    <scope>IDENTIFICATION</scope>
    <source>
        <strain evidence="2">DF5081</strain>
    </source>
</reference>
<organism evidence="2 3">
    <name type="scientific">Caenorhabditis japonica</name>
    <dbReference type="NCBI Taxonomy" id="281687"/>
    <lineage>
        <taxon>Eukaryota</taxon>
        <taxon>Metazoa</taxon>
        <taxon>Ecdysozoa</taxon>
        <taxon>Nematoda</taxon>
        <taxon>Chromadorea</taxon>
        <taxon>Rhabditida</taxon>
        <taxon>Rhabditina</taxon>
        <taxon>Rhabditomorpha</taxon>
        <taxon>Rhabditoidea</taxon>
        <taxon>Rhabditidae</taxon>
        <taxon>Peloderinae</taxon>
        <taxon>Caenorhabditis</taxon>
    </lineage>
</organism>
<sequence>MSWGMVTFFLFPETDRTKQALLFVLKESYNLDPLWIGHVPYSYSRIDGNGIKHPDISNIVGILQHGAIMIFSFSTVFYCGMQTHRKIKSHKGVSGKTRKLQNKLFYALVLQTIIPIFLMYIPTVMAFVLPFFEINIGCYANITTVTVQLYPGIDPLVLLFLIKDIRNAFFRTFLIS</sequence>
<feature type="transmembrane region" description="Helical" evidence="1">
    <location>
        <begin position="104"/>
        <end position="127"/>
    </location>
</feature>
<dbReference type="GO" id="GO:0042048">
    <property type="term" value="P:olfactory behavior"/>
    <property type="evidence" value="ECO:0007669"/>
    <property type="project" value="TreeGrafter"/>
</dbReference>
<reference evidence="3" key="1">
    <citation type="submission" date="2010-08" db="EMBL/GenBank/DDBJ databases">
        <authorList>
            <consortium name="Caenorhabditis japonica Sequencing Consortium"/>
            <person name="Wilson R.K."/>
        </authorList>
    </citation>
    <scope>NUCLEOTIDE SEQUENCE [LARGE SCALE GENOMIC DNA]</scope>
    <source>
        <strain evidence="3">DF5081</strain>
    </source>
</reference>
<dbReference type="PANTHER" id="PTHR22943:SF62">
    <property type="entry name" value="SEVEN TM RECEPTOR"/>
    <property type="match status" value="1"/>
</dbReference>
<proteinExistence type="predicted"/>
<protein>
    <recommendedName>
        <fullName evidence="4">Seven TM Receptor</fullName>
    </recommendedName>
</protein>
<evidence type="ECO:0000256" key="1">
    <source>
        <dbReference type="SAM" id="Phobius"/>
    </source>
</evidence>
<feature type="transmembrane region" description="Helical" evidence="1">
    <location>
        <begin position="139"/>
        <end position="162"/>
    </location>
</feature>
<evidence type="ECO:0000313" key="3">
    <source>
        <dbReference type="Proteomes" id="UP000005237"/>
    </source>
</evidence>
<dbReference type="Pfam" id="PF10326">
    <property type="entry name" value="7TM_GPCR_Str"/>
    <property type="match status" value="1"/>
</dbReference>
<evidence type="ECO:0008006" key="4">
    <source>
        <dbReference type="Google" id="ProtNLM"/>
    </source>
</evidence>
<keyword evidence="3" id="KW-1185">Reference proteome</keyword>
<keyword evidence="1" id="KW-1133">Transmembrane helix</keyword>
<evidence type="ECO:0000313" key="2">
    <source>
        <dbReference type="EnsemblMetazoa" id="CJA08642.1"/>
    </source>
</evidence>
<dbReference type="Proteomes" id="UP000005237">
    <property type="component" value="Unassembled WGS sequence"/>
</dbReference>
<accession>A0A8R1HQB8</accession>
<dbReference type="InterPro" id="IPR019428">
    <property type="entry name" value="7TM_GPCR_serpentine_rcpt_Str"/>
</dbReference>
<dbReference type="GO" id="GO:0038022">
    <property type="term" value="F:G protein-coupled olfactory receptor activity"/>
    <property type="evidence" value="ECO:0007669"/>
    <property type="project" value="TreeGrafter"/>
</dbReference>
<dbReference type="EnsemblMetazoa" id="CJA08642.1">
    <property type="protein sequence ID" value="CJA08642.1"/>
    <property type="gene ID" value="WBGene00127846"/>
</dbReference>